<dbReference type="GO" id="GO:0005886">
    <property type="term" value="C:plasma membrane"/>
    <property type="evidence" value="ECO:0007669"/>
    <property type="project" value="TreeGrafter"/>
</dbReference>
<name>A0A401S8C8_CHIPU</name>
<feature type="domain" description="G-protein coupled receptors family 1 profile" evidence="9">
    <location>
        <begin position="23"/>
        <end position="267"/>
    </location>
</feature>
<evidence type="ECO:0000256" key="4">
    <source>
        <dbReference type="ARBA" id="ARBA00023040"/>
    </source>
</evidence>
<dbReference type="PRINTS" id="PR00237">
    <property type="entry name" value="GPCRRHODOPSN"/>
</dbReference>
<keyword evidence="7" id="KW-0807">Transducer</keyword>
<feature type="transmembrane region" description="Helical" evidence="8">
    <location>
        <begin position="44"/>
        <end position="69"/>
    </location>
</feature>
<keyword evidence="4" id="KW-0297">G-protein coupled receptor</keyword>
<comment type="caution">
    <text evidence="10">The sequence shown here is derived from an EMBL/GenBank/DDBJ whole genome shotgun (WGS) entry which is preliminary data.</text>
</comment>
<dbReference type="AlphaFoldDB" id="A0A401S8C8"/>
<dbReference type="Proteomes" id="UP000287033">
    <property type="component" value="Unassembled WGS sequence"/>
</dbReference>
<evidence type="ECO:0000256" key="3">
    <source>
        <dbReference type="ARBA" id="ARBA00022989"/>
    </source>
</evidence>
<proteinExistence type="predicted"/>
<gene>
    <name evidence="10" type="ORF">chiPu_0005059</name>
</gene>
<keyword evidence="5 8" id="KW-0472">Membrane</keyword>
<accession>A0A401S8C8</accession>
<feature type="transmembrane region" description="Helical" evidence="8">
    <location>
        <begin position="166"/>
        <end position="188"/>
    </location>
</feature>
<keyword evidence="11" id="KW-1185">Reference proteome</keyword>
<evidence type="ECO:0000313" key="10">
    <source>
        <dbReference type="EMBL" id="GCC26641.1"/>
    </source>
</evidence>
<dbReference type="OMA" id="YQPPTMD"/>
<evidence type="ECO:0000256" key="1">
    <source>
        <dbReference type="ARBA" id="ARBA00004141"/>
    </source>
</evidence>
<dbReference type="Gene3D" id="1.20.1070.10">
    <property type="entry name" value="Rhodopsin 7-helix transmembrane proteins"/>
    <property type="match status" value="1"/>
</dbReference>
<dbReference type="InterPro" id="IPR000276">
    <property type="entry name" value="GPCR_Rhodpsn"/>
</dbReference>
<dbReference type="InterPro" id="IPR017452">
    <property type="entry name" value="GPCR_Rhodpsn_7TM"/>
</dbReference>
<dbReference type="STRING" id="137246.A0A401S8C8"/>
<reference evidence="10 11" key="1">
    <citation type="journal article" date="2018" name="Nat. Ecol. Evol.">
        <title>Shark genomes provide insights into elasmobranch evolution and the origin of vertebrates.</title>
        <authorList>
            <person name="Hara Y"/>
            <person name="Yamaguchi K"/>
            <person name="Onimaru K"/>
            <person name="Kadota M"/>
            <person name="Koyanagi M"/>
            <person name="Keeley SD"/>
            <person name="Tatsumi K"/>
            <person name="Tanaka K"/>
            <person name="Motone F"/>
            <person name="Kageyama Y"/>
            <person name="Nozu R"/>
            <person name="Adachi N"/>
            <person name="Nishimura O"/>
            <person name="Nakagawa R"/>
            <person name="Tanegashima C"/>
            <person name="Kiyatake I"/>
            <person name="Matsumoto R"/>
            <person name="Murakumo K"/>
            <person name="Nishida K"/>
            <person name="Terakita A"/>
            <person name="Kuratani S"/>
            <person name="Sato K"/>
            <person name="Hyodo S Kuraku.S."/>
        </authorList>
    </citation>
    <scope>NUCLEOTIDE SEQUENCE [LARGE SCALE GENOMIC DNA]</scope>
</reference>
<feature type="transmembrane region" description="Helical" evidence="8">
    <location>
        <begin position="81"/>
        <end position="107"/>
    </location>
</feature>
<evidence type="ECO:0000256" key="5">
    <source>
        <dbReference type="ARBA" id="ARBA00023136"/>
    </source>
</evidence>
<feature type="transmembrane region" description="Helical" evidence="8">
    <location>
        <begin position="247"/>
        <end position="270"/>
    </location>
</feature>
<evidence type="ECO:0000256" key="6">
    <source>
        <dbReference type="ARBA" id="ARBA00023170"/>
    </source>
</evidence>
<dbReference type="SUPFAM" id="SSF81321">
    <property type="entry name" value="Family A G protein-coupled receptor-like"/>
    <property type="match status" value="1"/>
</dbReference>
<sequence length="333" mass="37737">MTFTYGIIFASICSGIVLVGVFAHTLVFYIFTKYVSFRKNRLDILLVSMAVADFIALLLDPFLIVAALRYTWPFGRFFCKILQFLVAFSVAASAYSLCAVSITRAWVMMKPHRPPAMTLSMVLLVFVWVFSLAVAIPLRINATTGTGAHNTTFCVSGLYQHKYKTILAQFVLFYLVPMLVIAYNYIRLAIFLLKSPMMSLVSSRNTRRASIMILFATGSFSACWLPSYVLQLCLYLGACHGGQNWEMLFFGCTILNYFYPCVNSVIYVLVAKRYRTWYWTLTFKSHKVHPRSSTRGLEQDIFSVRRKCAPQNAPVCTSCPQLKLTGEAPDHSF</sequence>
<keyword evidence="2 8" id="KW-0812">Transmembrane</keyword>
<feature type="transmembrane region" description="Helical" evidence="8">
    <location>
        <begin position="6"/>
        <end position="32"/>
    </location>
</feature>
<feature type="transmembrane region" description="Helical" evidence="8">
    <location>
        <begin position="209"/>
        <end position="227"/>
    </location>
</feature>
<evidence type="ECO:0000256" key="7">
    <source>
        <dbReference type="ARBA" id="ARBA00023224"/>
    </source>
</evidence>
<organism evidence="10 11">
    <name type="scientific">Chiloscyllium punctatum</name>
    <name type="common">Brownbanded bambooshark</name>
    <name type="synonym">Hemiscyllium punctatum</name>
    <dbReference type="NCBI Taxonomy" id="137246"/>
    <lineage>
        <taxon>Eukaryota</taxon>
        <taxon>Metazoa</taxon>
        <taxon>Chordata</taxon>
        <taxon>Craniata</taxon>
        <taxon>Vertebrata</taxon>
        <taxon>Chondrichthyes</taxon>
        <taxon>Elasmobranchii</taxon>
        <taxon>Galeomorphii</taxon>
        <taxon>Galeoidea</taxon>
        <taxon>Orectolobiformes</taxon>
        <taxon>Hemiscylliidae</taxon>
        <taxon>Chiloscyllium</taxon>
    </lineage>
</organism>
<dbReference type="OrthoDB" id="5975336at2759"/>
<evidence type="ECO:0000256" key="2">
    <source>
        <dbReference type="ARBA" id="ARBA00022692"/>
    </source>
</evidence>
<dbReference type="GO" id="GO:0008188">
    <property type="term" value="F:neuropeptide receptor activity"/>
    <property type="evidence" value="ECO:0007669"/>
    <property type="project" value="TreeGrafter"/>
</dbReference>
<evidence type="ECO:0000313" key="11">
    <source>
        <dbReference type="Proteomes" id="UP000287033"/>
    </source>
</evidence>
<feature type="transmembrane region" description="Helical" evidence="8">
    <location>
        <begin position="119"/>
        <end position="140"/>
    </location>
</feature>
<protein>
    <recommendedName>
        <fullName evidence="9">G-protein coupled receptors family 1 profile domain-containing protein</fullName>
    </recommendedName>
</protein>
<evidence type="ECO:0000259" key="9">
    <source>
        <dbReference type="PROSITE" id="PS50262"/>
    </source>
</evidence>
<keyword evidence="3 8" id="KW-1133">Transmembrane helix</keyword>
<dbReference type="EMBL" id="BEZZ01000132">
    <property type="protein sequence ID" value="GCC26641.1"/>
    <property type="molecule type" value="Genomic_DNA"/>
</dbReference>
<dbReference type="PANTHER" id="PTHR45695">
    <property type="entry name" value="LEUCOKININ RECEPTOR-RELATED"/>
    <property type="match status" value="1"/>
</dbReference>
<keyword evidence="6" id="KW-0675">Receptor</keyword>
<dbReference type="PANTHER" id="PTHR45695:SF7">
    <property type="entry name" value="GASTRIN-RELEASING PEPTIDE RECEPTOR"/>
    <property type="match status" value="1"/>
</dbReference>
<dbReference type="PROSITE" id="PS50262">
    <property type="entry name" value="G_PROTEIN_RECEP_F1_2"/>
    <property type="match status" value="1"/>
</dbReference>
<evidence type="ECO:0000256" key="8">
    <source>
        <dbReference type="SAM" id="Phobius"/>
    </source>
</evidence>
<dbReference type="Pfam" id="PF00001">
    <property type="entry name" value="7tm_1"/>
    <property type="match status" value="1"/>
</dbReference>
<dbReference type="CDD" id="cd00637">
    <property type="entry name" value="7tm_classA_rhodopsin-like"/>
    <property type="match status" value="1"/>
</dbReference>
<comment type="subcellular location">
    <subcellularLocation>
        <location evidence="1">Membrane</location>
        <topology evidence="1">Multi-pass membrane protein</topology>
    </subcellularLocation>
</comment>